<accession>A0ABN2RLI4</accession>
<keyword evidence="2" id="KW-1185">Reference proteome</keyword>
<protein>
    <submittedName>
        <fullName evidence="1">DUF3145 domain-containing protein</fullName>
    </submittedName>
</protein>
<proteinExistence type="predicted"/>
<reference evidence="1 2" key="1">
    <citation type="journal article" date="2019" name="Int. J. Syst. Evol. Microbiol.">
        <title>The Global Catalogue of Microorganisms (GCM) 10K type strain sequencing project: providing services to taxonomists for standard genome sequencing and annotation.</title>
        <authorList>
            <consortium name="The Broad Institute Genomics Platform"/>
            <consortium name="The Broad Institute Genome Sequencing Center for Infectious Disease"/>
            <person name="Wu L."/>
            <person name="Ma J."/>
        </authorList>
    </citation>
    <scope>NUCLEOTIDE SEQUENCE [LARGE SCALE GENOMIC DNA]</scope>
    <source>
        <strain evidence="1 2">JCM 15628</strain>
    </source>
</reference>
<gene>
    <name evidence="1" type="ORF">GCM10009817_08830</name>
</gene>
<dbReference type="InterPro" id="IPR021491">
    <property type="entry name" value="DUF3145"/>
</dbReference>
<dbReference type="Proteomes" id="UP001500013">
    <property type="component" value="Unassembled WGS sequence"/>
</dbReference>
<dbReference type="Pfam" id="PF11343">
    <property type="entry name" value="DUF3145"/>
    <property type="match status" value="1"/>
</dbReference>
<organism evidence="1 2">
    <name type="scientific">Terrabacter lapilli</name>
    <dbReference type="NCBI Taxonomy" id="436231"/>
    <lineage>
        <taxon>Bacteria</taxon>
        <taxon>Bacillati</taxon>
        <taxon>Actinomycetota</taxon>
        <taxon>Actinomycetes</taxon>
        <taxon>Micrococcales</taxon>
        <taxon>Intrasporangiaceae</taxon>
        <taxon>Terrabacter</taxon>
    </lineage>
</organism>
<sequence>MSVAMPRSTTRGVLFVHGAPAPLCPHITWAVEAVLDQQVTLDWIPQPAAPRMVRTELAWSGAPGTGAALASALRGWDGLRFEVTEDPSPGCDGARWSYTPSLGIHHAMTSASGDAVVQEDRLREAILRTRGDVEALQDEVDLLLGVPWDEELEVFRYAGDGAAVRWLHKVG</sequence>
<name>A0ABN2RLI4_9MICO</name>
<dbReference type="RefSeq" id="WP_142183860.1">
    <property type="nucleotide sequence ID" value="NZ_BAAAPU010000003.1"/>
</dbReference>
<evidence type="ECO:0000313" key="2">
    <source>
        <dbReference type="Proteomes" id="UP001500013"/>
    </source>
</evidence>
<evidence type="ECO:0000313" key="1">
    <source>
        <dbReference type="EMBL" id="GAA1971156.1"/>
    </source>
</evidence>
<comment type="caution">
    <text evidence="1">The sequence shown here is derived from an EMBL/GenBank/DDBJ whole genome shotgun (WGS) entry which is preliminary data.</text>
</comment>
<dbReference type="EMBL" id="BAAAPU010000003">
    <property type="protein sequence ID" value="GAA1971156.1"/>
    <property type="molecule type" value="Genomic_DNA"/>
</dbReference>